<feature type="transmembrane region" description="Helical" evidence="6">
    <location>
        <begin position="256"/>
        <end position="277"/>
    </location>
</feature>
<feature type="compositionally biased region" description="Low complexity" evidence="5">
    <location>
        <begin position="8"/>
        <end position="18"/>
    </location>
</feature>
<dbReference type="GO" id="GO:0016765">
    <property type="term" value="F:transferase activity, transferring alkyl or aryl (other than methyl) groups"/>
    <property type="evidence" value="ECO:0007669"/>
    <property type="project" value="InterPro"/>
</dbReference>
<gene>
    <name evidence="7" type="ORF">KSF_055000</name>
</gene>
<name>A0A8J3N2F7_9CHLR</name>
<keyword evidence="2 6" id="KW-0812">Transmembrane</keyword>
<evidence type="ECO:0000256" key="4">
    <source>
        <dbReference type="ARBA" id="ARBA00023136"/>
    </source>
</evidence>
<feature type="region of interest" description="Disordered" evidence="5">
    <location>
        <begin position="1"/>
        <end position="25"/>
    </location>
</feature>
<dbReference type="EMBL" id="BNJK01000001">
    <property type="protein sequence ID" value="GHO95452.1"/>
    <property type="molecule type" value="Genomic_DNA"/>
</dbReference>
<sequence length="343" mass="38210">MEKVVTSQNNQQAAQENNPNPPATPDLTRQGIWDRFLALFSELRPRQWPKNFAVFVGLIFSQQLFNVAAFERTALAFVAFCLASSSIYLLNDILDLEKDKQHPVKRLRPLASGRLPISWAIVAMGILILACTALTLMLFQLPLVKQGTEPDIYASLGGGNVLFALSIIAYLLLMVLYSINLKHVVLIDVFIIASGFVLRTLGGTVAIPVRVSPWLLMVACLLSLFLALGKRRNELVLLQGEASHHRRILQEYSIPMLDQMITVVVAATVMAYSLYTIQGSTGNHRLLITVPCVLYGIFRYMYLVYMKKEGGSPEEVLLRDRHILATVLICVIAVIAVLYLLPD</sequence>
<feature type="transmembrane region" description="Helical" evidence="6">
    <location>
        <begin position="283"/>
        <end position="302"/>
    </location>
</feature>
<reference evidence="7" key="1">
    <citation type="submission" date="2020-10" db="EMBL/GenBank/DDBJ databases">
        <title>Taxonomic study of unclassified bacteria belonging to the class Ktedonobacteria.</title>
        <authorList>
            <person name="Yabe S."/>
            <person name="Wang C.M."/>
            <person name="Zheng Y."/>
            <person name="Sakai Y."/>
            <person name="Cavaletti L."/>
            <person name="Monciardini P."/>
            <person name="Donadio S."/>
        </authorList>
    </citation>
    <scope>NUCLEOTIDE SEQUENCE</scope>
    <source>
        <strain evidence="7">ID150040</strain>
    </source>
</reference>
<proteinExistence type="predicted"/>
<dbReference type="InterPro" id="IPR000537">
    <property type="entry name" value="UbiA_prenyltransferase"/>
</dbReference>
<dbReference type="AlphaFoldDB" id="A0A8J3N2F7"/>
<dbReference type="Proteomes" id="UP000597444">
    <property type="component" value="Unassembled WGS sequence"/>
</dbReference>
<feature type="transmembrane region" description="Helical" evidence="6">
    <location>
        <begin position="323"/>
        <end position="341"/>
    </location>
</feature>
<organism evidence="7 8">
    <name type="scientific">Reticulibacter mediterranei</name>
    <dbReference type="NCBI Taxonomy" id="2778369"/>
    <lineage>
        <taxon>Bacteria</taxon>
        <taxon>Bacillati</taxon>
        <taxon>Chloroflexota</taxon>
        <taxon>Ktedonobacteria</taxon>
        <taxon>Ktedonobacterales</taxon>
        <taxon>Reticulibacteraceae</taxon>
        <taxon>Reticulibacter</taxon>
    </lineage>
</organism>
<keyword evidence="8" id="KW-1185">Reference proteome</keyword>
<evidence type="ECO:0000256" key="5">
    <source>
        <dbReference type="SAM" id="MobiDB-lite"/>
    </source>
</evidence>
<dbReference type="Pfam" id="PF01040">
    <property type="entry name" value="UbiA"/>
    <property type="match status" value="1"/>
</dbReference>
<evidence type="ECO:0000256" key="6">
    <source>
        <dbReference type="SAM" id="Phobius"/>
    </source>
</evidence>
<keyword evidence="7" id="KW-0328">Glycosyltransferase</keyword>
<protein>
    <submittedName>
        <fullName evidence="7">Decaprenyl-phosphate phosphoribosyltransferase</fullName>
    </submittedName>
</protein>
<evidence type="ECO:0000313" key="8">
    <source>
        <dbReference type="Proteomes" id="UP000597444"/>
    </source>
</evidence>
<comment type="caution">
    <text evidence="7">The sequence shown here is derived from an EMBL/GenBank/DDBJ whole genome shotgun (WGS) entry which is preliminary data.</text>
</comment>
<feature type="transmembrane region" description="Helical" evidence="6">
    <location>
        <begin position="115"/>
        <end position="140"/>
    </location>
</feature>
<evidence type="ECO:0000256" key="2">
    <source>
        <dbReference type="ARBA" id="ARBA00022692"/>
    </source>
</evidence>
<keyword evidence="4 6" id="KW-0472">Membrane</keyword>
<dbReference type="Gene3D" id="1.10.357.140">
    <property type="entry name" value="UbiA prenyltransferase"/>
    <property type="match status" value="1"/>
</dbReference>
<accession>A0A8J3N2F7</accession>
<dbReference type="InterPro" id="IPR044878">
    <property type="entry name" value="UbiA_sf"/>
</dbReference>
<comment type="subcellular location">
    <subcellularLocation>
        <location evidence="1">Membrane</location>
        <topology evidence="1">Multi-pass membrane protein</topology>
    </subcellularLocation>
</comment>
<keyword evidence="7" id="KW-0808">Transferase</keyword>
<evidence type="ECO:0000313" key="7">
    <source>
        <dbReference type="EMBL" id="GHO95452.1"/>
    </source>
</evidence>
<evidence type="ECO:0000256" key="1">
    <source>
        <dbReference type="ARBA" id="ARBA00004141"/>
    </source>
</evidence>
<feature type="transmembrane region" description="Helical" evidence="6">
    <location>
        <begin position="152"/>
        <end position="177"/>
    </location>
</feature>
<dbReference type="GO" id="GO:0016757">
    <property type="term" value="F:glycosyltransferase activity"/>
    <property type="evidence" value="ECO:0007669"/>
    <property type="project" value="UniProtKB-KW"/>
</dbReference>
<evidence type="ECO:0000256" key="3">
    <source>
        <dbReference type="ARBA" id="ARBA00022989"/>
    </source>
</evidence>
<dbReference type="GO" id="GO:0016020">
    <property type="term" value="C:membrane"/>
    <property type="evidence" value="ECO:0007669"/>
    <property type="project" value="UniProtKB-SubCell"/>
</dbReference>
<feature type="transmembrane region" description="Helical" evidence="6">
    <location>
        <begin position="211"/>
        <end position="229"/>
    </location>
</feature>
<dbReference type="CDD" id="cd13963">
    <property type="entry name" value="PT_UbiA_2"/>
    <property type="match status" value="1"/>
</dbReference>
<keyword evidence="3 6" id="KW-1133">Transmembrane helix</keyword>
<feature type="transmembrane region" description="Helical" evidence="6">
    <location>
        <begin position="184"/>
        <end position="205"/>
    </location>
</feature>